<evidence type="ECO:0000256" key="1">
    <source>
        <dbReference type="SAM" id="Phobius"/>
    </source>
</evidence>
<proteinExistence type="predicted"/>
<evidence type="ECO:0000313" key="3">
    <source>
        <dbReference type="Proteomes" id="UP001589590"/>
    </source>
</evidence>
<sequence>MKYLNYILILMGAAVAMYAKVGANQNQYLLTIGIVFLMMGVYRVSRTIPSKVDEDADINEDI</sequence>
<feature type="transmembrane region" description="Helical" evidence="1">
    <location>
        <begin position="6"/>
        <end position="21"/>
    </location>
</feature>
<keyword evidence="1" id="KW-0812">Transmembrane</keyword>
<keyword evidence="1" id="KW-1133">Transmembrane helix</keyword>
<dbReference type="Proteomes" id="UP001589590">
    <property type="component" value="Unassembled WGS sequence"/>
</dbReference>
<accession>A0ABV5H0Q2</accession>
<evidence type="ECO:0000313" key="2">
    <source>
        <dbReference type="EMBL" id="MFB9105469.1"/>
    </source>
</evidence>
<feature type="transmembrane region" description="Helical" evidence="1">
    <location>
        <begin position="28"/>
        <end position="45"/>
    </location>
</feature>
<gene>
    <name evidence="2" type="ORF">ACFFU1_11200</name>
</gene>
<keyword evidence="1" id="KW-0472">Membrane</keyword>
<comment type="caution">
    <text evidence="2">The sequence shown here is derived from an EMBL/GenBank/DDBJ whole genome shotgun (WGS) entry which is preliminary data.</text>
</comment>
<dbReference type="EMBL" id="JBHMFA010000006">
    <property type="protein sequence ID" value="MFB9105469.1"/>
    <property type="molecule type" value="Genomic_DNA"/>
</dbReference>
<keyword evidence="3" id="KW-1185">Reference proteome</keyword>
<dbReference type="RefSeq" id="WP_290268142.1">
    <property type="nucleotide sequence ID" value="NZ_JAUFQP010000001.1"/>
</dbReference>
<protein>
    <submittedName>
        <fullName evidence="2">Uncharacterized protein</fullName>
    </submittedName>
</protein>
<organism evidence="2 3">
    <name type="scientific">Algibacter miyuki</name>
    <dbReference type="NCBI Taxonomy" id="1306933"/>
    <lineage>
        <taxon>Bacteria</taxon>
        <taxon>Pseudomonadati</taxon>
        <taxon>Bacteroidota</taxon>
        <taxon>Flavobacteriia</taxon>
        <taxon>Flavobacteriales</taxon>
        <taxon>Flavobacteriaceae</taxon>
        <taxon>Algibacter</taxon>
    </lineage>
</organism>
<name>A0ABV5H0Q2_9FLAO</name>
<reference evidence="2 3" key="1">
    <citation type="submission" date="2024-09" db="EMBL/GenBank/DDBJ databases">
        <authorList>
            <person name="Sun Q."/>
            <person name="Mori K."/>
        </authorList>
    </citation>
    <scope>NUCLEOTIDE SEQUENCE [LARGE SCALE GENOMIC DNA]</scope>
    <source>
        <strain evidence="2 3">CECT 8300</strain>
    </source>
</reference>